<feature type="transmembrane region" description="Helical" evidence="1">
    <location>
        <begin position="49"/>
        <end position="68"/>
    </location>
</feature>
<dbReference type="RefSeq" id="WP_220116986.1">
    <property type="nucleotide sequence ID" value="NZ_JAHZUY010000012.1"/>
</dbReference>
<protein>
    <submittedName>
        <fullName evidence="3">HupE/UreJ family protein</fullName>
    </submittedName>
</protein>
<organism evidence="3 4">
    <name type="scientific">Caldovatus aquaticus</name>
    <dbReference type="NCBI Taxonomy" id="2865671"/>
    <lineage>
        <taxon>Bacteria</taxon>
        <taxon>Pseudomonadati</taxon>
        <taxon>Pseudomonadota</taxon>
        <taxon>Alphaproteobacteria</taxon>
        <taxon>Acetobacterales</taxon>
        <taxon>Roseomonadaceae</taxon>
        <taxon>Caldovatus</taxon>
    </lineage>
</organism>
<feature type="transmembrane region" description="Helical" evidence="1">
    <location>
        <begin position="195"/>
        <end position="213"/>
    </location>
</feature>
<comment type="caution">
    <text evidence="3">The sequence shown here is derived from an EMBL/GenBank/DDBJ whole genome shotgun (WGS) entry which is preliminary data.</text>
</comment>
<name>A0ABS7F325_9PROT</name>
<sequence length="214" mass="20163">MTIRLTRPLVAAVCAIGTAPGLAHAHHAMGGATPQSLWQGLASGIGHPVIGLDHLAFLVAAGVLAAGAPARRTGTAALLAFVLAGTAGTLLHLRGIGLGPVEATVALSALGAGAMLLLTRGAVGGGALIAAFALAGLFHGHAYGEAVVGAEAGPIGAYLAGLAAVQGALGLAVMAAARGPLGETGAAGMPAARRIAGAAAVLAGGIALAIALTG</sequence>
<reference evidence="3 4" key="1">
    <citation type="submission" date="2021-08" db="EMBL/GenBank/DDBJ databases">
        <title>Caldovatus sediminis gen. nov., sp. nov., a moderately thermophilic bacterium isolated from a hot spring.</title>
        <authorList>
            <person name="Hu C.-J."/>
            <person name="Li W.-J."/>
            <person name="Xian W.-D."/>
        </authorList>
    </citation>
    <scope>NUCLEOTIDE SEQUENCE [LARGE SCALE GENOMIC DNA]</scope>
    <source>
        <strain evidence="3 4">SYSU G05006</strain>
    </source>
</reference>
<evidence type="ECO:0000313" key="3">
    <source>
        <dbReference type="EMBL" id="MBW8269226.1"/>
    </source>
</evidence>
<proteinExistence type="predicted"/>
<keyword evidence="4" id="KW-1185">Reference proteome</keyword>
<keyword evidence="1" id="KW-1133">Transmembrane helix</keyword>
<evidence type="ECO:0000256" key="1">
    <source>
        <dbReference type="SAM" id="Phobius"/>
    </source>
</evidence>
<feature type="chain" id="PRO_5045639878" evidence="2">
    <location>
        <begin position="26"/>
        <end position="214"/>
    </location>
</feature>
<dbReference type="EMBL" id="JAHZUY010000012">
    <property type="protein sequence ID" value="MBW8269226.1"/>
    <property type="molecule type" value="Genomic_DNA"/>
</dbReference>
<feature type="transmembrane region" description="Helical" evidence="1">
    <location>
        <begin position="125"/>
        <end position="143"/>
    </location>
</feature>
<evidence type="ECO:0000313" key="4">
    <source>
        <dbReference type="Proteomes" id="UP001519924"/>
    </source>
</evidence>
<accession>A0ABS7F325</accession>
<dbReference type="Pfam" id="PF04955">
    <property type="entry name" value="HupE_UreJ"/>
    <property type="match status" value="1"/>
</dbReference>
<evidence type="ECO:0000256" key="2">
    <source>
        <dbReference type="SAM" id="SignalP"/>
    </source>
</evidence>
<feature type="transmembrane region" description="Helical" evidence="1">
    <location>
        <begin position="75"/>
        <end position="93"/>
    </location>
</feature>
<feature type="signal peptide" evidence="2">
    <location>
        <begin position="1"/>
        <end position="25"/>
    </location>
</feature>
<keyword evidence="1" id="KW-0812">Transmembrane</keyword>
<dbReference type="Proteomes" id="UP001519924">
    <property type="component" value="Unassembled WGS sequence"/>
</dbReference>
<feature type="transmembrane region" description="Helical" evidence="1">
    <location>
        <begin position="155"/>
        <end position="174"/>
    </location>
</feature>
<gene>
    <name evidence="3" type="ORF">K1J50_06955</name>
</gene>
<keyword evidence="2" id="KW-0732">Signal</keyword>
<dbReference type="InterPro" id="IPR007038">
    <property type="entry name" value="HupE_UreJ"/>
</dbReference>
<keyword evidence="1" id="KW-0472">Membrane</keyword>